<evidence type="ECO:0000313" key="2">
    <source>
        <dbReference type="EMBL" id="TNN05400.1"/>
    </source>
</evidence>
<reference evidence="2 3" key="1">
    <citation type="submission" date="2019-03" db="EMBL/GenBank/DDBJ databases">
        <title>An improved genome assembly of the fluke Schistosoma japonicum.</title>
        <authorList>
            <person name="Hu W."/>
            <person name="Luo F."/>
            <person name="Yin M."/>
            <person name="Mo X."/>
            <person name="Sun C."/>
            <person name="Wu Q."/>
            <person name="Zhu B."/>
            <person name="Xiang M."/>
            <person name="Wang J."/>
            <person name="Wang Y."/>
            <person name="Zhang T."/>
            <person name="Xu B."/>
            <person name="Zheng H."/>
            <person name="Feng Z."/>
        </authorList>
    </citation>
    <scope>NUCLEOTIDE SEQUENCE [LARGE SCALE GENOMIC DNA]</scope>
    <source>
        <strain evidence="2">HuSjv2</strain>
        <tissue evidence="2">Worms</tissue>
    </source>
</reference>
<dbReference type="Proteomes" id="UP000311919">
    <property type="component" value="Unassembled WGS sequence"/>
</dbReference>
<dbReference type="AlphaFoldDB" id="A0A4Z2CN14"/>
<sequence length="125" mass="14495">MLESVIHRREDRIKRSKIEFDPGYETDENFDSGVIVNSYLIFEYSGEIHLTNYELDQFFTREQASFQSDSDLIMKMADSMFLHDNGLRDDKQALLIEIDKETVKNPTGKPLTTLPPETKDKDASE</sequence>
<proteinExistence type="predicted"/>
<feature type="region of interest" description="Disordered" evidence="1">
    <location>
        <begin position="104"/>
        <end position="125"/>
    </location>
</feature>
<keyword evidence="3" id="KW-1185">Reference proteome</keyword>
<name>A0A4Z2CN14_SCHJA</name>
<organism evidence="2 3">
    <name type="scientific">Schistosoma japonicum</name>
    <name type="common">Blood fluke</name>
    <dbReference type="NCBI Taxonomy" id="6182"/>
    <lineage>
        <taxon>Eukaryota</taxon>
        <taxon>Metazoa</taxon>
        <taxon>Spiralia</taxon>
        <taxon>Lophotrochozoa</taxon>
        <taxon>Platyhelminthes</taxon>
        <taxon>Trematoda</taxon>
        <taxon>Digenea</taxon>
        <taxon>Strigeidida</taxon>
        <taxon>Schistosomatoidea</taxon>
        <taxon>Schistosomatidae</taxon>
        <taxon>Schistosoma</taxon>
    </lineage>
</organism>
<evidence type="ECO:0000313" key="3">
    <source>
        <dbReference type="Proteomes" id="UP000311919"/>
    </source>
</evidence>
<gene>
    <name evidence="2" type="ORF">EWB00_009282</name>
</gene>
<comment type="caution">
    <text evidence="2">The sequence shown here is derived from an EMBL/GenBank/DDBJ whole genome shotgun (WGS) entry which is preliminary data.</text>
</comment>
<dbReference type="EMBL" id="SKCS01000534">
    <property type="protein sequence ID" value="TNN05400.1"/>
    <property type="molecule type" value="Genomic_DNA"/>
</dbReference>
<accession>A0A4Z2CN14</accession>
<evidence type="ECO:0000256" key="1">
    <source>
        <dbReference type="SAM" id="MobiDB-lite"/>
    </source>
</evidence>
<protein>
    <submittedName>
        <fullName evidence="2">Uncharacterized protein</fullName>
    </submittedName>
</protein>